<dbReference type="Pfam" id="PF12901">
    <property type="entry name" value="SUZ-C"/>
    <property type="match status" value="1"/>
</dbReference>
<gene>
    <name evidence="6" type="ORF">g.34801</name>
</gene>
<dbReference type="AlphaFoldDB" id="A0A1B6H831"/>
<feature type="domain" description="SUZ" evidence="4">
    <location>
        <begin position="46"/>
        <end position="116"/>
    </location>
</feature>
<evidence type="ECO:0000256" key="3">
    <source>
        <dbReference type="SAM" id="MobiDB-lite"/>
    </source>
</evidence>
<dbReference type="PANTHER" id="PTHR31796">
    <property type="entry name" value="SUZ DOMAIN-CONTAINING PROTEIN 1"/>
    <property type="match status" value="1"/>
</dbReference>
<organism evidence="6">
    <name type="scientific">Homalodisca liturata</name>
    <dbReference type="NCBI Taxonomy" id="320908"/>
    <lineage>
        <taxon>Eukaryota</taxon>
        <taxon>Metazoa</taxon>
        <taxon>Ecdysozoa</taxon>
        <taxon>Arthropoda</taxon>
        <taxon>Hexapoda</taxon>
        <taxon>Insecta</taxon>
        <taxon>Pterygota</taxon>
        <taxon>Neoptera</taxon>
        <taxon>Paraneoptera</taxon>
        <taxon>Hemiptera</taxon>
        <taxon>Auchenorrhyncha</taxon>
        <taxon>Membracoidea</taxon>
        <taxon>Cicadellidae</taxon>
        <taxon>Cicadellinae</taxon>
        <taxon>Proconiini</taxon>
        <taxon>Homalodisca</taxon>
    </lineage>
</organism>
<dbReference type="PROSITE" id="PS51938">
    <property type="entry name" value="SUZ_C"/>
    <property type="match status" value="1"/>
</dbReference>
<dbReference type="EMBL" id="GECU01036831">
    <property type="protein sequence ID" value="JAS70875.1"/>
    <property type="molecule type" value="Transcribed_RNA"/>
</dbReference>
<dbReference type="InterPro" id="IPR024642">
    <property type="entry name" value="SUZ-C"/>
</dbReference>
<dbReference type="PANTHER" id="PTHR31796:SF2">
    <property type="entry name" value="SUZ DOMAIN-CONTAINING PROTEIN 1"/>
    <property type="match status" value="1"/>
</dbReference>
<feature type="domain" description="SUZ-C" evidence="5">
    <location>
        <begin position="119"/>
        <end position="167"/>
    </location>
</feature>
<dbReference type="InterPro" id="IPR039228">
    <property type="entry name" value="SZRD1"/>
</dbReference>
<proteinExistence type="inferred from homology"/>
<evidence type="ECO:0000259" key="5">
    <source>
        <dbReference type="PROSITE" id="PS51938"/>
    </source>
</evidence>
<comment type="similarity">
    <text evidence="1">Belongs to the SZRD1 family.</text>
</comment>
<dbReference type="InterPro" id="IPR024771">
    <property type="entry name" value="SUZ"/>
</dbReference>
<dbReference type="PROSITE" id="PS51673">
    <property type="entry name" value="SUZ"/>
    <property type="match status" value="1"/>
</dbReference>
<feature type="region of interest" description="Disordered" evidence="3">
    <location>
        <begin position="70"/>
        <end position="91"/>
    </location>
</feature>
<reference evidence="6" key="1">
    <citation type="submission" date="2015-11" db="EMBL/GenBank/DDBJ databases">
        <title>De novo transcriptome assembly of four potential Pierce s Disease insect vectors from Arizona vineyards.</title>
        <authorList>
            <person name="Tassone E.E."/>
        </authorList>
    </citation>
    <scope>NUCLEOTIDE SEQUENCE</scope>
</reference>
<feature type="region of interest" description="Disordered" evidence="3">
    <location>
        <begin position="145"/>
        <end position="167"/>
    </location>
</feature>
<evidence type="ECO:0000259" key="4">
    <source>
        <dbReference type="PROSITE" id="PS51673"/>
    </source>
</evidence>
<protein>
    <recommendedName>
        <fullName evidence="2">SUZ RNA-binding domain-containing</fullName>
    </recommendedName>
</protein>
<name>A0A1B6H831_9HEMI</name>
<feature type="compositionally biased region" description="Basic and acidic residues" evidence="3">
    <location>
        <begin position="145"/>
        <end position="158"/>
    </location>
</feature>
<accession>A0A1B6H831</accession>
<evidence type="ECO:0000256" key="2">
    <source>
        <dbReference type="ARBA" id="ARBA00044802"/>
    </source>
</evidence>
<sequence>MAASEDSDYFGSWEEMADTGVLDEQIAQMQATIASNQENSTRCSENKPVVIFQEEEGRTRYNFSEPTVKILKRPSNGGENMVNGDSSRIPKVPVKTLQQRELEYAEARLRILGEARSPEEELAIAVEEKTVTIKKMPKIDILKPQDNETILRHPRGPDGTKGFTLQR</sequence>
<evidence type="ECO:0000256" key="1">
    <source>
        <dbReference type="ARBA" id="ARBA00007124"/>
    </source>
</evidence>
<dbReference type="Pfam" id="PF12752">
    <property type="entry name" value="SUZ"/>
    <property type="match status" value="1"/>
</dbReference>
<evidence type="ECO:0000313" key="6">
    <source>
        <dbReference type="EMBL" id="JAS70875.1"/>
    </source>
</evidence>